<dbReference type="PROSITE" id="PS00028">
    <property type="entry name" value="ZINC_FINGER_C2H2_1"/>
    <property type="match status" value="2"/>
</dbReference>
<feature type="domain" description="C2H2-type" evidence="1">
    <location>
        <begin position="85"/>
        <end position="106"/>
    </location>
</feature>
<keyword evidence="3" id="KW-1185">Reference proteome</keyword>
<name>A0ABP9Z7Z1_9FUNG</name>
<gene>
    <name evidence="2" type="ORF">MFLAVUS_008697</name>
</gene>
<dbReference type="InterPro" id="IPR013087">
    <property type="entry name" value="Znf_C2H2_type"/>
</dbReference>
<dbReference type="Proteomes" id="UP001473302">
    <property type="component" value="Unassembled WGS sequence"/>
</dbReference>
<evidence type="ECO:0000313" key="2">
    <source>
        <dbReference type="EMBL" id="GAA5815191.1"/>
    </source>
</evidence>
<proteinExistence type="predicted"/>
<accession>A0ABP9Z7Z1</accession>
<dbReference type="SMART" id="SM00355">
    <property type="entry name" value="ZnF_C2H2"/>
    <property type="match status" value="5"/>
</dbReference>
<dbReference type="EMBL" id="BAABUK010000024">
    <property type="protein sequence ID" value="GAA5815191.1"/>
    <property type="molecule type" value="Genomic_DNA"/>
</dbReference>
<reference evidence="2 3" key="1">
    <citation type="submission" date="2024-04" db="EMBL/GenBank/DDBJ databases">
        <title>genome sequences of Mucor flavus KT1a and Helicostylum pulchrum KT1b strains isolated from the surface of a dry-aged beef.</title>
        <authorList>
            <person name="Toyotome T."/>
            <person name="Hosono M."/>
            <person name="Torimaru M."/>
            <person name="Fukuda K."/>
            <person name="Mikami N."/>
        </authorList>
    </citation>
    <scope>NUCLEOTIDE SEQUENCE [LARGE SCALE GENOMIC DNA]</scope>
    <source>
        <strain evidence="2 3">KT1a</strain>
    </source>
</reference>
<comment type="caution">
    <text evidence="2">The sequence shown here is derived from an EMBL/GenBank/DDBJ whole genome shotgun (WGS) entry which is preliminary data.</text>
</comment>
<organism evidence="2 3">
    <name type="scientific">Mucor flavus</name>
    <dbReference type="NCBI Taxonomy" id="439312"/>
    <lineage>
        <taxon>Eukaryota</taxon>
        <taxon>Fungi</taxon>
        <taxon>Fungi incertae sedis</taxon>
        <taxon>Mucoromycota</taxon>
        <taxon>Mucoromycotina</taxon>
        <taxon>Mucoromycetes</taxon>
        <taxon>Mucorales</taxon>
        <taxon>Mucorineae</taxon>
        <taxon>Mucoraceae</taxon>
        <taxon>Mucor</taxon>
    </lineage>
</organism>
<sequence>MYEEKHHFIGHLRKIHPTALAACPDLVTNCNDKNNYCIAFDTTLYSRNSYLLHLPSVHLEEKPELYRGIDCKSPSKRDVRFKKYCVDCHKVFQLRSLYHIHLDKIHGIKPLQYFPTADDPDVKHCSLCDKTLQGKDAYRFHMINAHNIVITGLTIRRPVTNRNETPVVDLLKKYCNVCDRVYKTLESYRGHLFKYHHTTFGRKKLLPSRFNRKEIPIITEIDNFCTACKKPYTDRISFKAHLHSIYGITLPRMNHKALQINCDIIPNFTDEKNRCASCNRTYSNRTSYKGHLAAVHDMTERNIKQEDQNAELNIRSVQTN</sequence>
<dbReference type="Gene3D" id="3.30.160.60">
    <property type="entry name" value="Classic Zinc Finger"/>
    <property type="match status" value="1"/>
</dbReference>
<evidence type="ECO:0000259" key="1">
    <source>
        <dbReference type="PROSITE" id="PS00028"/>
    </source>
</evidence>
<protein>
    <recommendedName>
        <fullName evidence="1">C2H2-type domain-containing protein</fullName>
    </recommendedName>
</protein>
<feature type="domain" description="C2H2-type" evidence="1">
    <location>
        <begin position="275"/>
        <end position="296"/>
    </location>
</feature>
<dbReference type="Pfam" id="PF12874">
    <property type="entry name" value="zf-met"/>
    <property type="match status" value="2"/>
</dbReference>
<evidence type="ECO:0000313" key="3">
    <source>
        <dbReference type="Proteomes" id="UP001473302"/>
    </source>
</evidence>